<dbReference type="Pfam" id="PF00497">
    <property type="entry name" value="SBP_bac_3"/>
    <property type="match status" value="1"/>
</dbReference>
<feature type="domain" description="Solute-binding protein family 3/N-terminal" evidence="3">
    <location>
        <begin position="26"/>
        <end position="240"/>
    </location>
</feature>
<dbReference type="CDD" id="cd13698">
    <property type="entry name" value="PBP2_HisGluGlnArgOpine"/>
    <property type="match status" value="1"/>
</dbReference>
<feature type="signal peptide" evidence="2">
    <location>
        <begin position="1"/>
        <end position="20"/>
    </location>
</feature>
<name>A0A7W6M9Z9_9RHOB</name>
<comment type="caution">
    <text evidence="4">The sequence shown here is derived from an EMBL/GenBank/DDBJ whole genome shotgun (WGS) entry which is preliminary data.</text>
</comment>
<dbReference type="Gene3D" id="3.40.190.10">
    <property type="entry name" value="Periplasmic binding protein-like II"/>
    <property type="match status" value="2"/>
</dbReference>
<dbReference type="PANTHER" id="PTHR35936">
    <property type="entry name" value="MEMBRANE-BOUND LYTIC MUREIN TRANSGLYCOSYLASE F"/>
    <property type="match status" value="1"/>
</dbReference>
<dbReference type="Proteomes" id="UP000565745">
    <property type="component" value="Unassembled WGS sequence"/>
</dbReference>
<organism evidence="4 5">
    <name type="scientific">Sulfitobacter noctilucicola</name>
    <dbReference type="NCBI Taxonomy" id="1342301"/>
    <lineage>
        <taxon>Bacteria</taxon>
        <taxon>Pseudomonadati</taxon>
        <taxon>Pseudomonadota</taxon>
        <taxon>Alphaproteobacteria</taxon>
        <taxon>Rhodobacterales</taxon>
        <taxon>Roseobacteraceae</taxon>
        <taxon>Sulfitobacter</taxon>
    </lineage>
</organism>
<evidence type="ECO:0000256" key="2">
    <source>
        <dbReference type="SAM" id="SignalP"/>
    </source>
</evidence>
<dbReference type="EMBL" id="JACIFU010000002">
    <property type="protein sequence ID" value="MBB4174407.1"/>
    <property type="molecule type" value="Genomic_DNA"/>
</dbReference>
<feature type="chain" id="PRO_5031239197" evidence="2">
    <location>
        <begin position="21"/>
        <end position="245"/>
    </location>
</feature>
<dbReference type="InterPro" id="IPR001638">
    <property type="entry name" value="Solute-binding_3/MltF_N"/>
</dbReference>
<dbReference type="OrthoDB" id="9807134at2"/>
<keyword evidence="5" id="KW-1185">Reference proteome</keyword>
<reference evidence="4 5" key="1">
    <citation type="submission" date="2020-08" db="EMBL/GenBank/DDBJ databases">
        <title>Genomic Encyclopedia of Type Strains, Phase IV (KMG-IV): sequencing the most valuable type-strain genomes for metagenomic binning, comparative biology and taxonomic classification.</title>
        <authorList>
            <person name="Goeker M."/>
        </authorList>
    </citation>
    <scope>NUCLEOTIDE SEQUENCE [LARGE SCALE GENOMIC DNA]</scope>
    <source>
        <strain evidence="4 5">DSM 101015</strain>
    </source>
</reference>
<dbReference type="SMART" id="SM00062">
    <property type="entry name" value="PBPb"/>
    <property type="match status" value="1"/>
</dbReference>
<dbReference type="AlphaFoldDB" id="A0A7W6M9Z9"/>
<dbReference type="PANTHER" id="PTHR35936:SF19">
    <property type="entry name" value="AMINO-ACID-BINDING PROTEIN YXEM-RELATED"/>
    <property type="match status" value="1"/>
</dbReference>
<evidence type="ECO:0000259" key="3">
    <source>
        <dbReference type="SMART" id="SM00062"/>
    </source>
</evidence>
<keyword evidence="1 2" id="KW-0732">Signal</keyword>
<proteinExistence type="predicted"/>
<evidence type="ECO:0000313" key="4">
    <source>
        <dbReference type="EMBL" id="MBB4174407.1"/>
    </source>
</evidence>
<evidence type="ECO:0000313" key="5">
    <source>
        <dbReference type="Proteomes" id="UP000565745"/>
    </source>
</evidence>
<dbReference type="RefSeq" id="WP_025056790.1">
    <property type="nucleotide sequence ID" value="NZ_JACIFU010000002.1"/>
</dbReference>
<dbReference type="SUPFAM" id="SSF53850">
    <property type="entry name" value="Periplasmic binding protein-like II"/>
    <property type="match status" value="1"/>
</dbReference>
<accession>A0A7W6M9Z9</accession>
<gene>
    <name evidence="4" type="ORF">GGR93_002180</name>
</gene>
<protein>
    <submittedName>
        <fullName evidence="4">Polar amino acid transport system substrate-binding protein</fullName>
    </submittedName>
</protein>
<evidence type="ECO:0000256" key="1">
    <source>
        <dbReference type="ARBA" id="ARBA00022729"/>
    </source>
</evidence>
<sequence length="245" mass="25886">MKKIILSTAALALTAGIALADGHGKTIRMGTEGAYPPYNFLNDAGEVDGYEREMGDEMCKRAELTCEWVTNEWDSIIPNLTSGNYDTIIAGMSITDEREEVIDFTQNYIPPASSAYMAKSADADLTGGVIAAQTSTIQAGYVAESGATLLEFATYDDTVAAVMSGEADAVFADKDALVPTVEASGGELVFAGDDVPLGGGVGMGLRESDTELKEKFNAAITSMKEDGTINAAIVKWFGEDAKVFE</sequence>